<organism evidence="2 3">
    <name type="scientific">Massilia norwichensis</name>
    <dbReference type="NCBI Taxonomy" id="1442366"/>
    <lineage>
        <taxon>Bacteria</taxon>
        <taxon>Pseudomonadati</taxon>
        <taxon>Pseudomonadota</taxon>
        <taxon>Betaproteobacteria</taxon>
        <taxon>Burkholderiales</taxon>
        <taxon>Oxalobacteraceae</taxon>
        <taxon>Telluria group</taxon>
        <taxon>Massilia</taxon>
    </lineage>
</organism>
<dbReference type="Proteomes" id="UP001205560">
    <property type="component" value="Unassembled WGS sequence"/>
</dbReference>
<comment type="caution">
    <text evidence="2">The sequence shown here is derived from an EMBL/GenBank/DDBJ whole genome shotgun (WGS) entry which is preliminary data.</text>
</comment>
<keyword evidence="1" id="KW-1133">Transmembrane helix</keyword>
<proteinExistence type="predicted"/>
<evidence type="ECO:0000313" key="3">
    <source>
        <dbReference type="Proteomes" id="UP001205560"/>
    </source>
</evidence>
<keyword evidence="1" id="KW-0812">Transmembrane</keyword>
<accession>A0ABT2A213</accession>
<protein>
    <recommendedName>
        <fullName evidence="4">ZIP family metal transporter</fullName>
    </recommendedName>
</protein>
<feature type="transmembrane region" description="Helical" evidence="1">
    <location>
        <begin position="74"/>
        <end position="93"/>
    </location>
</feature>
<feature type="transmembrane region" description="Helical" evidence="1">
    <location>
        <begin position="171"/>
        <end position="189"/>
    </location>
</feature>
<keyword evidence="3" id="KW-1185">Reference proteome</keyword>
<name>A0ABT2A213_9BURK</name>
<feature type="transmembrane region" description="Helical" evidence="1">
    <location>
        <begin position="32"/>
        <end position="54"/>
    </location>
</feature>
<dbReference type="EMBL" id="JANUGX010000003">
    <property type="protein sequence ID" value="MCS0588228.1"/>
    <property type="molecule type" value="Genomic_DNA"/>
</dbReference>
<reference evidence="2 3" key="1">
    <citation type="submission" date="2022-08" db="EMBL/GenBank/DDBJ databases">
        <title>Reclassification of Massilia species as members of the genera Telluria, Duganella, Pseudoduganella, Mokoshia gen. nov. and Zemynaea gen. nov. using orthogonal and non-orthogonal genome-based approaches.</title>
        <authorList>
            <person name="Bowman J.P."/>
        </authorList>
    </citation>
    <scope>NUCLEOTIDE SEQUENCE [LARGE SCALE GENOMIC DNA]</scope>
    <source>
        <strain evidence="2 3">LMG 28164</strain>
    </source>
</reference>
<dbReference type="RefSeq" id="WP_258844061.1">
    <property type="nucleotide sequence ID" value="NZ_JANUGX010000003.1"/>
</dbReference>
<feature type="transmembrane region" description="Helical" evidence="1">
    <location>
        <begin position="225"/>
        <end position="241"/>
    </location>
</feature>
<evidence type="ECO:0000256" key="1">
    <source>
        <dbReference type="SAM" id="Phobius"/>
    </source>
</evidence>
<gene>
    <name evidence="2" type="ORF">NX782_03305</name>
</gene>
<keyword evidence="1" id="KW-0472">Membrane</keyword>
<evidence type="ECO:0000313" key="2">
    <source>
        <dbReference type="EMBL" id="MCS0588228.1"/>
    </source>
</evidence>
<evidence type="ECO:0008006" key="4">
    <source>
        <dbReference type="Google" id="ProtNLM"/>
    </source>
</evidence>
<sequence length="242" mass="26764">MLVYVLVATAGLILVHLFGAKLKFLEGTPRSIWLSSAGGISVAYVFIHLLPELAEGQEVIRKSVTGIFKVLDQHAYLMALGGLIIFYGLERAAKESHAEHHASDNEETPDKKVFWLHITSFSIYNVLIGYLLANNFRELKPLIFFFVAMALHFLVTDFGLRSEFKNTYHTVGRWILTIAVAIGTAVGLFMEVPEVATSALVAILAGGVILNVLKEELPEERRSRFTPFLLGALAYAALLLAF</sequence>
<feature type="transmembrane region" description="Helical" evidence="1">
    <location>
        <begin position="6"/>
        <end position="25"/>
    </location>
</feature>
<feature type="transmembrane region" description="Helical" evidence="1">
    <location>
        <begin position="195"/>
        <end position="213"/>
    </location>
</feature>
<feature type="transmembrane region" description="Helical" evidence="1">
    <location>
        <begin position="114"/>
        <end position="133"/>
    </location>
</feature>
<feature type="transmembrane region" description="Helical" evidence="1">
    <location>
        <begin position="139"/>
        <end position="159"/>
    </location>
</feature>